<dbReference type="Pfam" id="PF02559">
    <property type="entry name" value="CarD_TRCF_RID"/>
    <property type="match status" value="1"/>
</dbReference>
<comment type="caution">
    <text evidence="2">The sequence shown here is derived from an EMBL/GenBank/DDBJ whole genome shotgun (WGS) entry which is preliminary data.</text>
</comment>
<dbReference type="InterPro" id="IPR052531">
    <property type="entry name" value="CarD-like_regulator"/>
</dbReference>
<gene>
    <name evidence="2" type="ORF">S01H4_24702</name>
</gene>
<proteinExistence type="predicted"/>
<dbReference type="SMART" id="SM01058">
    <property type="entry name" value="CarD_TRCF"/>
    <property type="match status" value="1"/>
</dbReference>
<reference evidence="2" key="1">
    <citation type="journal article" date="2014" name="Front. Microbiol.">
        <title>High frequency of phylogenetically diverse reductive dehalogenase-homologous genes in deep subseafloor sedimentary metagenomes.</title>
        <authorList>
            <person name="Kawai M."/>
            <person name="Futagami T."/>
            <person name="Toyoda A."/>
            <person name="Takaki Y."/>
            <person name="Nishi S."/>
            <person name="Hori S."/>
            <person name="Arai W."/>
            <person name="Tsubouchi T."/>
            <person name="Morono Y."/>
            <person name="Uchiyama I."/>
            <person name="Ito T."/>
            <person name="Fujiyama A."/>
            <person name="Inagaki F."/>
            <person name="Takami H."/>
        </authorList>
    </citation>
    <scope>NUCLEOTIDE SEQUENCE</scope>
    <source>
        <strain evidence="2">Expedition CK06-06</strain>
    </source>
</reference>
<dbReference type="SUPFAM" id="SSF141259">
    <property type="entry name" value="CarD-like"/>
    <property type="match status" value="1"/>
</dbReference>
<dbReference type="GO" id="GO:0009303">
    <property type="term" value="P:rRNA transcription"/>
    <property type="evidence" value="ECO:0007669"/>
    <property type="project" value="TreeGrafter"/>
</dbReference>
<dbReference type="AlphaFoldDB" id="X1BTX1"/>
<dbReference type="InterPro" id="IPR036101">
    <property type="entry name" value="CarD-like/TRCF_RID_sf"/>
</dbReference>
<dbReference type="EMBL" id="BART01011644">
    <property type="protein sequence ID" value="GAG87643.1"/>
    <property type="molecule type" value="Genomic_DNA"/>
</dbReference>
<name>X1BTX1_9ZZZZ</name>
<dbReference type="Gene3D" id="1.20.58.1290">
    <property type="entry name" value="CarD-like, C-terminal domain"/>
    <property type="match status" value="1"/>
</dbReference>
<dbReference type="InterPro" id="IPR048792">
    <property type="entry name" value="CarD_C"/>
</dbReference>
<feature type="domain" description="CarD-like/TRCF RNAP-interacting" evidence="1">
    <location>
        <begin position="1"/>
        <end position="109"/>
    </location>
</feature>
<evidence type="ECO:0000313" key="2">
    <source>
        <dbReference type="EMBL" id="GAG87643.1"/>
    </source>
</evidence>
<dbReference type="PANTHER" id="PTHR38447:SF1">
    <property type="entry name" value="RNA POLYMERASE-BINDING TRANSCRIPTION FACTOR CARD"/>
    <property type="match status" value="1"/>
</dbReference>
<accession>X1BTX1</accession>
<organism evidence="2">
    <name type="scientific">marine sediment metagenome</name>
    <dbReference type="NCBI Taxonomy" id="412755"/>
    <lineage>
        <taxon>unclassified sequences</taxon>
        <taxon>metagenomes</taxon>
        <taxon>ecological metagenomes</taxon>
    </lineage>
</organism>
<sequence>MFVKGNWIVHLYYGVGQVKRLEKKCLDGKKTIYYRVESKDGTFWLPVNKSDTERVRPIASQKQLDSALQAIKEQPRTFTEDYKQRQILLNESKSEGSLLEIACLVRDLSYWEVEKHLNLSEKETLEHLKNRLSMEWS</sequence>
<evidence type="ECO:0000259" key="1">
    <source>
        <dbReference type="SMART" id="SM01058"/>
    </source>
</evidence>
<dbReference type="InterPro" id="IPR042215">
    <property type="entry name" value="CarD-like_C"/>
</dbReference>
<dbReference type="Gene3D" id="2.40.10.170">
    <property type="match status" value="1"/>
</dbReference>
<protein>
    <recommendedName>
        <fullName evidence="1">CarD-like/TRCF RNAP-interacting domain-containing protein</fullName>
    </recommendedName>
</protein>
<dbReference type="PANTHER" id="PTHR38447">
    <property type="entry name" value="TRANSCRIPTION FACTOR YDEB-RELATED"/>
    <property type="match status" value="1"/>
</dbReference>
<dbReference type="InterPro" id="IPR003711">
    <property type="entry name" value="CarD-like/TRCF_RID"/>
</dbReference>
<dbReference type="Pfam" id="PF21095">
    <property type="entry name" value="CarD_C"/>
    <property type="match status" value="1"/>
</dbReference>
<feature type="non-terminal residue" evidence="2">
    <location>
        <position position="137"/>
    </location>
</feature>